<feature type="transmembrane region" description="Helical" evidence="6">
    <location>
        <begin position="233"/>
        <end position="251"/>
    </location>
</feature>
<keyword evidence="1" id="KW-0134">Cell wall</keyword>
<evidence type="ECO:0000313" key="9">
    <source>
        <dbReference type="EMBL" id="EST89888.1"/>
    </source>
</evidence>
<dbReference type="eggNOG" id="COG4932">
    <property type="taxonomic scope" value="Bacteria"/>
</dbReference>
<organism evidence="9 10">
    <name type="scientific">Vagococcus lutrae LBD1</name>
    <dbReference type="NCBI Taxonomy" id="1408226"/>
    <lineage>
        <taxon>Bacteria</taxon>
        <taxon>Bacillati</taxon>
        <taxon>Bacillota</taxon>
        <taxon>Bacilli</taxon>
        <taxon>Lactobacillales</taxon>
        <taxon>Enterococcaceae</taxon>
        <taxon>Vagococcus</taxon>
    </lineage>
</organism>
<keyword evidence="10" id="KW-1185">Reference proteome</keyword>
<proteinExistence type="predicted"/>
<dbReference type="InterPro" id="IPR032364">
    <property type="entry name" value="GramPos_pilinD1_N"/>
</dbReference>
<feature type="region of interest" description="Disordered" evidence="5">
    <location>
        <begin position="206"/>
        <end position="226"/>
    </location>
</feature>
<sequence>MTDRTYKIWFLPFLLVLLFMTDFRVNAANQSVIKENRATLYIHKRMYKNPNARPSYTENDGLQRDVENESDTYGLNDVTFGIYDVTLPLAEKLKTRSLEDIQQEVLAWDLDENFHQLPGSQKLGSIKTKTINQESGLGRFEFTIPEVENPAILIVEEDAPLINGEKIEYPAAPMLIVFPVENPMQPGSYLSEIHLYPKNYGYRVKETPPNKPVTPSPKPHKPSLLPQTGEAKTAITLIGFVIVVSVGVIGLRNKKKKRNIGGFKHEKDFKNIDC</sequence>
<reference evidence="9 10" key="1">
    <citation type="journal article" date="2013" name="Genome Announc.">
        <title>High-Quality Draft Genome Sequence of Vagococcus lutrae Strain LBD1, Isolated from the Largemouth Bass Micropterus salmoides.</title>
        <authorList>
            <person name="Lebreton F."/>
            <person name="Valentino M.D."/>
            <person name="Duncan L.B."/>
            <person name="Zeng Q."/>
            <person name="Manson McGuire A."/>
            <person name="Earl A.M."/>
            <person name="Gilmore M.S."/>
        </authorList>
    </citation>
    <scope>NUCLEOTIDE SEQUENCE [LARGE SCALE GENOMIC DNA]</scope>
    <source>
        <strain evidence="9 10">LBD1</strain>
    </source>
</reference>
<comment type="caution">
    <text evidence="9">The sequence shown here is derived from an EMBL/GenBank/DDBJ whole genome shotgun (WGS) entry which is preliminary data.</text>
</comment>
<dbReference type="Proteomes" id="UP000018126">
    <property type="component" value="Unassembled WGS sequence"/>
</dbReference>
<dbReference type="Pfam" id="PF00746">
    <property type="entry name" value="Gram_pos_anchor"/>
    <property type="match status" value="1"/>
</dbReference>
<evidence type="ECO:0000256" key="2">
    <source>
        <dbReference type="ARBA" id="ARBA00022525"/>
    </source>
</evidence>
<evidence type="ECO:0000259" key="8">
    <source>
        <dbReference type="Pfam" id="PF16555"/>
    </source>
</evidence>
<evidence type="ECO:0000256" key="6">
    <source>
        <dbReference type="SAM" id="Phobius"/>
    </source>
</evidence>
<evidence type="ECO:0000313" key="10">
    <source>
        <dbReference type="Proteomes" id="UP000018126"/>
    </source>
</evidence>
<evidence type="ECO:0000256" key="3">
    <source>
        <dbReference type="ARBA" id="ARBA00022729"/>
    </source>
</evidence>
<accession>V6QBE0</accession>
<protein>
    <recommendedName>
        <fullName evidence="11">Gram-positive pilin subunit D1 N-terminal domain-containing protein</fullName>
    </recommendedName>
</protein>
<dbReference type="RefSeq" id="WP_023606322.1">
    <property type="nucleotide sequence ID" value="NZ_AYSH01000013.1"/>
</dbReference>
<feature type="domain" description="Gram-positive cocci surface proteins LPxTG" evidence="7">
    <location>
        <begin position="219"/>
        <end position="257"/>
    </location>
</feature>
<evidence type="ECO:0000256" key="4">
    <source>
        <dbReference type="ARBA" id="ARBA00023088"/>
    </source>
</evidence>
<dbReference type="InterPro" id="IPR019931">
    <property type="entry name" value="LPXTG_anchor"/>
</dbReference>
<dbReference type="Gene3D" id="2.60.40.10">
    <property type="entry name" value="Immunoglobulins"/>
    <property type="match status" value="1"/>
</dbReference>
<evidence type="ECO:0008006" key="11">
    <source>
        <dbReference type="Google" id="ProtNLM"/>
    </source>
</evidence>
<keyword evidence="2" id="KW-0964">Secreted</keyword>
<keyword evidence="6" id="KW-0472">Membrane</keyword>
<evidence type="ECO:0000256" key="5">
    <source>
        <dbReference type="SAM" id="MobiDB-lite"/>
    </source>
</evidence>
<dbReference type="AlphaFoldDB" id="V6QBE0"/>
<dbReference type="Pfam" id="PF16555">
    <property type="entry name" value="GramPos_pilinD1"/>
    <property type="match status" value="1"/>
</dbReference>
<name>V6QBE0_9ENTE</name>
<dbReference type="EMBL" id="AYSH01000013">
    <property type="protein sequence ID" value="EST89888.1"/>
    <property type="molecule type" value="Genomic_DNA"/>
</dbReference>
<feature type="domain" description="Gram-positive pilin subunit D1 N-terminal" evidence="8">
    <location>
        <begin position="36"/>
        <end position="199"/>
    </location>
</feature>
<evidence type="ECO:0000256" key="1">
    <source>
        <dbReference type="ARBA" id="ARBA00022512"/>
    </source>
</evidence>
<keyword evidence="3" id="KW-0732">Signal</keyword>
<dbReference type="NCBIfam" id="TIGR01167">
    <property type="entry name" value="LPXTG_anchor"/>
    <property type="match status" value="1"/>
</dbReference>
<dbReference type="STRING" id="1408226.T233_00994"/>
<dbReference type="InterPro" id="IPR013783">
    <property type="entry name" value="Ig-like_fold"/>
</dbReference>
<gene>
    <name evidence="9" type="ORF">T233_00994</name>
</gene>
<keyword evidence="6" id="KW-0812">Transmembrane</keyword>
<keyword evidence="4" id="KW-0572">Peptidoglycan-anchor</keyword>
<evidence type="ECO:0000259" key="7">
    <source>
        <dbReference type="Pfam" id="PF00746"/>
    </source>
</evidence>
<keyword evidence="6" id="KW-1133">Transmembrane helix</keyword>